<feature type="region of interest" description="Disordered" evidence="1">
    <location>
        <begin position="1"/>
        <end position="62"/>
    </location>
</feature>
<organism evidence="2 3">
    <name type="scientific">Ensete ventricosum</name>
    <name type="common">Abyssinian banana</name>
    <name type="synonym">Musa ensete</name>
    <dbReference type="NCBI Taxonomy" id="4639"/>
    <lineage>
        <taxon>Eukaryota</taxon>
        <taxon>Viridiplantae</taxon>
        <taxon>Streptophyta</taxon>
        <taxon>Embryophyta</taxon>
        <taxon>Tracheophyta</taxon>
        <taxon>Spermatophyta</taxon>
        <taxon>Magnoliopsida</taxon>
        <taxon>Liliopsida</taxon>
        <taxon>Zingiberales</taxon>
        <taxon>Musaceae</taxon>
        <taxon>Ensete</taxon>
    </lineage>
</organism>
<gene>
    <name evidence="2" type="ORF">B296_00018196</name>
</gene>
<dbReference type="AlphaFoldDB" id="A0A427B2I7"/>
<evidence type="ECO:0000256" key="1">
    <source>
        <dbReference type="SAM" id="MobiDB-lite"/>
    </source>
</evidence>
<evidence type="ECO:0000313" key="2">
    <source>
        <dbReference type="EMBL" id="RRT82682.1"/>
    </source>
</evidence>
<dbReference type="Proteomes" id="UP000287651">
    <property type="component" value="Unassembled WGS sequence"/>
</dbReference>
<name>A0A427B2I7_ENSVE</name>
<dbReference type="EMBL" id="AMZH03000645">
    <property type="protein sequence ID" value="RRT82682.1"/>
    <property type="molecule type" value="Genomic_DNA"/>
</dbReference>
<comment type="caution">
    <text evidence="2">The sequence shown here is derived from an EMBL/GenBank/DDBJ whole genome shotgun (WGS) entry which is preliminary data.</text>
</comment>
<reference evidence="2 3" key="1">
    <citation type="journal article" date="2014" name="Agronomy (Basel)">
        <title>A Draft Genome Sequence for Ensete ventricosum, the Drought-Tolerant Tree Against Hunger.</title>
        <authorList>
            <person name="Harrison J."/>
            <person name="Moore K.A."/>
            <person name="Paszkiewicz K."/>
            <person name="Jones T."/>
            <person name="Grant M."/>
            <person name="Ambacheew D."/>
            <person name="Muzemil S."/>
            <person name="Studholme D.J."/>
        </authorList>
    </citation>
    <scope>NUCLEOTIDE SEQUENCE [LARGE SCALE GENOMIC DNA]</scope>
</reference>
<accession>A0A427B2I7</accession>
<protein>
    <submittedName>
        <fullName evidence="2">Uncharacterized protein</fullName>
    </submittedName>
</protein>
<feature type="compositionally biased region" description="Basic and acidic residues" evidence="1">
    <location>
        <begin position="51"/>
        <end position="62"/>
    </location>
</feature>
<proteinExistence type="predicted"/>
<evidence type="ECO:0000313" key="3">
    <source>
        <dbReference type="Proteomes" id="UP000287651"/>
    </source>
</evidence>
<sequence>MLLGREVGSVVSNRGRLDPANSDPGDHERRSRSPLAEAATPVGSFWAAAETKGKSKRSTDLKGRIVEEGEAVAGGARGDVVGVSMTGPGNGCFETGDVTFIEKESTDGYNFTEKESTGKL</sequence>